<dbReference type="InterPro" id="IPR005846">
    <property type="entry name" value="A-D-PHexomutase_a/b/a-III"/>
</dbReference>
<keyword evidence="4" id="KW-0479">Metal-binding</keyword>
<keyword evidence="6" id="KW-0413">Isomerase</keyword>
<dbReference type="GO" id="GO:0006166">
    <property type="term" value="P:purine ribonucleoside salvage"/>
    <property type="evidence" value="ECO:0007669"/>
    <property type="project" value="TreeGrafter"/>
</dbReference>
<evidence type="ECO:0000259" key="7">
    <source>
        <dbReference type="Pfam" id="PF00408"/>
    </source>
</evidence>
<dbReference type="EMBL" id="CAFBNF010000434">
    <property type="protein sequence ID" value="CAB4966088.1"/>
    <property type="molecule type" value="Genomic_DNA"/>
</dbReference>
<keyword evidence="3" id="KW-0597">Phosphoprotein</keyword>
<dbReference type="InterPro" id="IPR005841">
    <property type="entry name" value="Alpha-D-phosphohexomutase_SF"/>
</dbReference>
<evidence type="ECO:0000259" key="9">
    <source>
        <dbReference type="Pfam" id="PF02879"/>
    </source>
</evidence>
<dbReference type="SUPFAM" id="SSF53738">
    <property type="entry name" value="Phosphoglucomutase, first 3 domains"/>
    <property type="match status" value="3"/>
</dbReference>
<dbReference type="InterPro" id="IPR016066">
    <property type="entry name" value="A-D-PHexomutase_CS"/>
</dbReference>
<evidence type="ECO:0000256" key="4">
    <source>
        <dbReference type="ARBA" id="ARBA00022723"/>
    </source>
</evidence>
<dbReference type="InterPro" id="IPR005844">
    <property type="entry name" value="A-D-PHexomutase_a/b/a-I"/>
</dbReference>
<protein>
    <submittedName>
        <fullName evidence="11">Unannotated protein</fullName>
    </submittedName>
</protein>
<organism evidence="11">
    <name type="scientific">freshwater metagenome</name>
    <dbReference type="NCBI Taxonomy" id="449393"/>
    <lineage>
        <taxon>unclassified sequences</taxon>
        <taxon>metagenomes</taxon>
        <taxon>ecological metagenomes</taxon>
    </lineage>
</organism>
<dbReference type="Gene3D" id="3.40.120.10">
    <property type="entry name" value="Alpha-D-Glucose-1,6-Bisphosphate, subunit A, domain 3"/>
    <property type="match status" value="3"/>
</dbReference>
<comment type="similarity">
    <text evidence="2">Belongs to the phosphohexose mutase family.</text>
</comment>
<evidence type="ECO:0000256" key="1">
    <source>
        <dbReference type="ARBA" id="ARBA00001946"/>
    </source>
</evidence>
<dbReference type="GO" id="GO:0000287">
    <property type="term" value="F:magnesium ion binding"/>
    <property type="evidence" value="ECO:0007669"/>
    <property type="project" value="InterPro"/>
</dbReference>
<feature type="domain" description="Alpha-D-phosphohexomutase alpha/beta/alpha" evidence="8">
    <location>
        <begin position="52"/>
        <end position="186"/>
    </location>
</feature>
<comment type="cofactor">
    <cofactor evidence="1">
        <name>Mg(2+)</name>
        <dbReference type="ChEBI" id="CHEBI:18420"/>
    </cofactor>
</comment>
<gene>
    <name evidence="11" type="ORF">UFOPK3773_02478</name>
</gene>
<name>A0A6J7LCE3_9ZZZZ</name>
<evidence type="ECO:0000259" key="8">
    <source>
        <dbReference type="Pfam" id="PF02878"/>
    </source>
</evidence>
<dbReference type="Gene3D" id="3.30.310.50">
    <property type="entry name" value="Alpha-D-phosphohexomutase, C-terminal domain"/>
    <property type="match status" value="1"/>
</dbReference>
<dbReference type="GO" id="GO:0005975">
    <property type="term" value="P:carbohydrate metabolic process"/>
    <property type="evidence" value="ECO:0007669"/>
    <property type="project" value="InterPro"/>
</dbReference>
<evidence type="ECO:0000313" key="11">
    <source>
        <dbReference type="EMBL" id="CAB4966088.1"/>
    </source>
</evidence>
<dbReference type="PROSITE" id="PS00710">
    <property type="entry name" value="PGM_PMM"/>
    <property type="match status" value="1"/>
</dbReference>
<evidence type="ECO:0000259" key="10">
    <source>
        <dbReference type="Pfam" id="PF02880"/>
    </source>
</evidence>
<evidence type="ECO:0000256" key="2">
    <source>
        <dbReference type="ARBA" id="ARBA00010231"/>
    </source>
</evidence>
<dbReference type="SUPFAM" id="SSF55957">
    <property type="entry name" value="Phosphoglucomutase, C-terminal domain"/>
    <property type="match status" value="1"/>
</dbReference>
<dbReference type="CDD" id="cd05799">
    <property type="entry name" value="PGM2"/>
    <property type="match status" value="1"/>
</dbReference>
<dbReference type="GO" id="GO:0008973">
    <property type="term" value="F:phosphopentomutase activity"/>
    <property type="evidence" value="ECO:0007669"/>
    <property type="project" value="TreeGrafter"/>
</dbReference>
<dbReference type="AlphaFoldDB" id="A0A6J7LCE3"/>
<dbReference type="Pfam" id="PF00408">
    <property type="entry name" value="PGM_PMM_IV"/>
    <property type="match status" value="1"/>
</dbReference>
<evidence type="ECO:0000256" key="3">
    <source>
        <dbReference type="ARBA" id="ARBA00022553"/>
    </source>
</evidence>
<dbReference type="InterPro" id="IPR005845">
    <property type="entry name" value="A-D-PHexomutase_a/b/a-II"/>
</dbReference>
<dbReference type="PRINTS" id="PR00509">
    <property type="entry name" value="PGMPMM"/>
</dbReference>
<evidence type="ECO:0000256" key="5">
    <source>
        <dbReference type="ARBA" id="ARBA00022842"/>
    </source>
</evidence>
<keyword evidence="5" id="KW-0460">Magnesium</keyword>
<feature type="domain" description="Alpha-D-phosphohexomutase C-terminal" evidence="7">
    <location>
        <begin position="497"/>
        <end position="521"/>
    </location>
</feature>
<dbReference type="Pfam" id="PF02879">
    <property type="entry name" value="PGM_PMM_II"/>
    <property type="match status" value="1"/>
</dbReference>
<dbReference type="Pfam" id="PF02878">
    <property type="entry name" value="PGM_PMM_I"/>
    <property type="match status" value="1"/>
</dbReference>
<dbReference type="PANTHER" id="PTHR45745">
    <property type="entry name" value="PHOSPHOMANNOMUTASE 45A"/>
    <property type="match status" value="1"/>
</dbReference>
<reference evidence="11" key="1">
    <citation type="submission" date="2020-05" db="EMBL/GenBank/DDBJ databases">
        <authorList>
            <person name="Chiriac C."/>
            <person name="Salcher M."/>
            <person name="Ghai R."/>
            <person name="Kavagutti S V."/>
        </authorList>
    </citation>
    <scope>NUCLEOTIDE SEQUENCE</scope>
</reference>
<dbReference type="Pfam" id="PF02880">
    <property type="entry name" value="PGM_PMM_III"/>
    <property type="match status" value="1"/>
</dbReference>
<dbReference type="InterPro" id="IPR016055">
    <property type="entry name" value="A-D-PHexomutase_a/b/a-I/II/III"/>
</dbReference>
<dbReference type="PANTHER" id="PTHR45745:SF1">
    <property type="entry name" value="PHOSPHOGLUCOMUTASE 2B-RELATED"/>
    <property type="match status" value="1"/>
</dbReference>
<feature type="domain" description="Alpha-D-phosphohexomutase alpha/beta/alpha" evidence="10">
    <location>
        <begin position="318"/>
        <end position="431"/>
    </location>
</feature>
<accession>A0A6J7LCE3</accession>
<dbReference type="InterPro" id="IPR036900">
    <property type="entry name" value="A-D-PHexomutase_C_sf"/>
</dbReference>
<proteinExistence type="inferred from homology"/>
<feature type="domain" description="Alpha-D-phosphohexomutase alpha/beta/alpha" evidence="9">
    <location>
        <begin position="207"/>
        <end position="305"/>
    </location>
</feature>
<dbReference type="InterPro" id="IPR005843">
    <property type="entry name" value="A-D-PHexomutase_C"/>
</dbReference>
<evidence type="ECO:0000256" key="6">
    <source>
        <dbReference type="ARBA" id="ARBA00023235"/>
    </source>
</evidence>
<sequence>MIDDLVARALAWADDDPDPVTRDQVISLAEASRAGDAAAESRLRSAFDGTLTFGTAGIRGAMGGGPSRMNRAVVMRAAAGLAEHVRALGGQSVVIGFDARHRSDEFAHDAAAVIDGAGLTALVLPRALPTPVLAYAVLHLGVDAGVMVTASHNPAGDNGFKVYLGSGVQITPPHDAQIASRIAAIATVKGLPLGDDWTTLDDSVLNDYLATAAAVVCEAAPRSLTTVYTPMHGVGGRPFLAVMEAAGFSPPVVVAEQFEPHAEFPTVPFPNPEEPGAMDLALAAATRVDADVVIAHDPDADRCAVGVRWGNGHRLLTGDEVGLLLGWWAVERGRRGWAPAPTGCFATSIVSSSLLGAIPTDAGLRHQVTLTGFKWIASIDDLEYGYEEALGYCVDPAHVRDKDGITAGLRVLELIATLKAEGRGAHDVLDEITRRHGVHLTGLLSLRFDHTAEVTPLMARLRDSPPTRLGEFIVESAVDLEHGYLDLPPTAGFRYSLGEAGRVVVRPSGTEPLLKCYVEVVLPARDDIAVTRAEAERQLAAIGATLTELLELLELLDGSGRVTMR</sequence>